<gene>
    <name evidence="1" type="ORF">PUN28_017632</name>
</gene>
<evidence type="ECO:0000313" key="2">
    <source>
        <dbReference type="Proteomes" id="UP001430953"/>
    </source>
</evidence>
<evidence type="ECO:0000313" key="1">
    <source>
        <dbReference type="EMBL" id="KAL0103503.1"/>
    </source>
</evidence>
<sequence length="104" mass="12400">METKYRSGAYHRGIRCDKERGPVLLTENSMAHIRTSHSAMNERRVLCNRAFVHIISKIIFACINYFKALKCPRYSHYPHHTTRTFLKRRRSSSHVDYARNRTLY</sequence>
<name>A0AAW2EJH8_9HYME</name>
<comment type="caution">
    <text evidence="1">The sequence shown here is derived from an EMBL/GenBank/DDBJ whole genome shotgun (WGS) entry which is preliminary data.</text>
</comment>
<proteinExistence type="predicted"/>
<reference evidence="1 2" key="1">
    <citation type="submission" date="2023-03" db="EMBL/GenBank/DDBJ databases">
        <title>High recombination rates correlate with genetic variation in Cardiocondyla obscurior ants.</title>
        <authorList>
            <person name="Errbii M."/>
        </authorList>
    </citation>
    <scope>NUCLEOTIDE SEQUENCE [LARGE SCALE GENOMIC DNA]</scope>
    <source>
        <strain evidence="1">Alpha-2009</strain>
        <tissue evidence="1">Whole body</tissue>
    </source>
</reference>
<dbReference type="AlphaFoldDB" id="A0AAW2EJH8"/>
<organism evidence="1 2">
    <name type="scientific">Cardiocondyla obscurior</name>
    <dbReference type="NCBI Taxonomy" id="286306"/>
    <lineage>
        <taxon>Eukaryota</taxon>
        <taxon>Metazoa</taxon>
        <taxon>Ecdysozoa</taxon>
        <taxon>Arthropoda</taxon>
        <taxon>Hexapoda</taxon>
        <taxon>Insecta</taxon>
        <taxon>Pterygota</taxon>
        <taxon>Neoptera</taxon>
        <taxon>Endopterygota</taxon>
        <taxon>Hymenoptera</taxon>
        <taxon>Apocrita</taxon>
        <taxon>Aculeata</taxon>
        <taxon>Formicoidea</taxon>
        <taxon>Formicidae</taxon>
        <taxon>Myrmicinae</taxon>
        <taxon>Cardiocondyla</taxon>
    </lineage>
</organism>
<dbReference type="EMBL" id="JADYXP020000021">
    <property type="protein sequence ID" value="KAL0103503.1"/>
    <property type="molecule type" value="Genomic_DNA"/>
</dbReference>
<dbReference type="Proteomes" id="UP001430953">
    <property type="component" value="Unassembled WGS sequence"/>
</dbReference>
<accession>A0AAW2EJH8</accession>
<protein>
    <submittedName>
        <fullName evidence="1">Uncharacterized protein</fullName>
    </submittedName>
</protein>
<keyword evidence="2" id="KW-1185">Reference proteome</keyword>